<reference evidence="9" key="1">
    <citation type="submission" date="2017-09" db="EMBL/GenBank/DDBJ databases">
        <authorList>
            <person name="Varghese N."/>
            <person name="Submissions S."/>
        </authorList>
    </citation>
    <scope>NUCLEOTIDE SEQUENCE [LARGE SCALE GENOMIC DNA]</scope>
    <source>
        <strain evidence="9">DSM 15103</strain>
    </source>
</reference>
<accession>A0A285NEE5</accession>
<keyword evidence="7" id="KW-0998">Cell outer membrane</keyword>
<dbReference type="AlphaFoldDB" id="A0A285NEE5"/>
<dbReference type="GO" id="GO:0009279">
    <property type="term" value="C:cell outer membrane"/>
    <property type="evidence" value="ECO:0007669"/>
    <property type="project" value="UniProtKB-SubCell"/>
</dbReference>
<evidence type="ECO:0000256" key="7">
    <source>
        <dbReference type="ARBA" id="ARBA00023237"/>
    </source>
</evidence>
<keyword evidence="3" id="KW-1134">Transmembrane beta strand</keyword>
<dbReference type="EMBL" id="OBEI01000003">
    <property type="protein sequence ID" value="SNZ07820.1"/>
    <property type="molecule type" value="Genomic_DNA"/>
</dbReference>
<keyword evidence="2" id="KW-0813">Transport</keyword>
<proteinExistence type="predicted"/>
<dbReference type="PANTHER" id="PTHR30069:SF29">
    <property type="entry name" value="HEMOGLOBIN AND HEMOGLOBIN-HAPTOGLOBIN-BINDING PROTEIN 1-RELATED"/>
    <property type="match status" value="1"/>
</dbReference>
<dbReference type="OrthoDB" id="8820at2"/>
<evidence type="ECO:0000256" key="3">
    <source>
        <dbReference type="ARBA" id="ARBA00022452"/>
    </source>
</evidence>
<dbReference type="Gene3D" id="2.40.170.20">
    <property type="entry name" value="TonB-dependent receptor, beta-barrel domain"/>
    <property type="match status" value="1"/>
</dbReference>
<organism evidence="8 9">
    <name type="scientific">Persephonella hydrogeniphila</name>
    <dbReference type="NCBI Taxonomy" id="198703"/>
    <lineage>
        <taxon>Bacteria</taxon>
        <taxon>Pseudomonadati</taxon>
        <taxon>Aquificota</taxon>
        <taxon>Aquificia</taxon>
        <taxon>Aquificales</taxon>
        <taxon>Hydrogenothermaceae</taxon>
        <taxon>Persephonella</taxon>
    </lineage>
</organism>
<dbReference type="GO" id="GO:0015344">
    <property type="term" value="F:siderophore uptake transmembrane transporter activity"/>
    <property type="evidence" value="ECO:0007669"/>
    <property type="project" value="TreeGrafter"/>
</dbReference>
<dbReference type="SUPFAM" id="SSF56935">
    <property type="entry name" value="Porins"/>
    <property type="match status" value="1"/>
</dbReference>
<evidence type="ECO:0000256" key="1">
    <source>
        <dbReference type="ARBA" id="ARBA00004571"/>
    </source>
</evidence>
<dbReference type="GO" id="GO:0044718">
    <property type="term" value="P:siderophore transmembrane transport"/>
    <property type="evidence" value="ECO:0007669"/>
    <property type="project" value="TreeGrafter"/>
</dbReference>
<keyword evidence="6" id="KW-0472">Membrane</keyword>
<protein>
    <submittedName>
        <fullName evidence="8">Iron complex outermembrane recepter protein</fullName>
    </submittedName>
</protein>
<dbReference type="PANTHER" id="PTHR30069">
    <property type="entry name" value="TONB-DEPENDENT OUTER MEMBRANE RECEPTOR"/>
    <property type="match status" value="1"/>
</dbReference>
<sequence>MLKNKIPKLIYILFFFIALKTQGEENILSLMKKYEKESDLSKKTKKESLGHLYIITRKQLEIMQIHTLSQLLKAIPMFNFFPNRFGIYTLSNPGEVAGIDIKYRLYIDDHEVSSIHILNPFLIYDHYPLDHINHIEIYYSMGAIAVSNEPAQMIIKLYTKKPERENSSKIRLTKDLRNGYGGNILIAKKINSNESFLFMMNKSFFDYSSVDEPDGRIYRDTALQSIFFKYDYYNYTFETAYNSVHRDPFTGFSIDAVPDDGKIDSLDFYLYITAYYLSDKSLKVHLSYDNQKREYFEKNKEGIFYPLTFFDPSNPFILFNEKRTFEKHSAYVEKKFQSSKNEILTGFFVKYSKQKIEKELHRTSSGDLTEKEKYIKDFKNISLYAEDIYSLRENVSLIGGVRLDRYKYYSMKHKDIVHLRGGISGIFDRLSIKSFISSSYLIPSMYLLENAKDNRLDPIHVKVLSGELSYQINSKNNISFTAQFFTAKKHFSFDKNSLRFVNGAEKDFHVFSVLYRFEPDLFNSVELNYWFTNQGDTTLSPSNGGYIKLFSEFKRLQVYNELVYRASYRPLFYDFPSSLSYSFSVKYRLPEDFSISLRGENIFGGTPKAVRAFPVGYPVSYSAYDRKYYISISKIF</sequence>
<evidence type="ECO:0000313" key="9">
    <source>
        <dbReference type="Proteomes" id="UP000219036"/>
    </source>
</evidence>
<dbReference type="InterPro" id="IPR036942">
    <property type="entry name" value="Beta-barrel_TonB_sf"/>
</dbReference>
<dbReference type="RefSeq" id="WP_097000208.1">
    <property type="nucleotide sequence ID" value="NZ_OBEI01000003.1"/>
</dbReference>
<evidence type="ECO:0000313" key="8">
    <source>
        <dbReference type="EMBL" id="SNZ07820.1"/>
    </source>
</evidence>
<name>A0A285NEE5_9AQUI</name>
<keyword evidence="5" id="KW-0732">Signal</keyword>
<evidence type="ECO:0000256" key="4">
    <source>
        <dbReference type="ARBA" id="ARBA00022692"/>
    </source>
</evidence>
<keyword evidence="4" id="KW-0812">Transmembrane</keyword>
<gene>
    <name evidence="8" type="ORF">SAMN06265182_1036</name>
</gene>
<comment type="subcellular location">
    <subcellularLocation>
        <location evidence="1">Cell outer membrane</location>
        <topology evidence="1">Multi-pass membrane protein</topology>
    </subcellularLocation>
</comment>
<dbReference type="Proteomes" id="UP000219036">
    <property type="component" value="Unassembled WGS sequence"/>
</dbReference>
<evidence type="ECO:0000256" key="5">
    <source>
        <dbReference type="ARBA" id="ARBA00022729"/>
    </source>
</evidence>
<evidence type="ECO:0000256" key="6">
    <source>
        <dbReference type="ARBA" id="ARBA00023136"/>
    </source>
</evidence>
<evidence type="ECO:0000256" key="2">
    <source>
        <dbReference type="ARBA" id="ARBA00022448"/>
    </source>
</evidence>
<dbReference type="InterPro" id="IPR039426">
    <property type="entry name" value="TonB-dep_rcpt-like"/>
</dbReference>
<keyword evidence="9" id="KW-1185">Reference proteome</keyword>